<dbReference type="AlphaFoldDB" id="A0A1E4SIU4"/>
<proteinExistence type="predicted"/>
<evidence type="ECO:0000256" key="3">
    <source>
        <dbReference type="ARBA" id="ARBA00023242"/>
    </source>
</evidence>
<dbReference type="STRING" id="984487.A0A1E4SIU4"/>
<name>A0A1E4SIU4_9ASCO</name>
<dbReference type="GO" id="GO:0001682">
    <property type="term" value="P:tRNA 5'-leader removal"/>
    <property type="evidence" value="ECO:0007669"/>
    <property type="project" value="InterPro"/>
</dbReference>
<dbReference type="Pfam" id="PF06978">
    <property type="entry name" value="POP1_N"/>
    <property type="match status" value="1"/>
</dbReference>
<dbReference type="InterPro" id="IPR039182">
    <property type="entry name" value="Pop1"/>
</dbReference>
<accession>A0A1E4SIU4</accession>
<dbReference type="GO" id="GO:0005655">
    <property type="term" value="C:nucleolar ribonuclease P complex"/>
    <property type="evidence" value="ECO:0007669"/>
    <property type="project" value="InterPro"/>
</dbReference>
<organism evidence="6 7">
    <name type="scientific">Suhomyces tanzawaensis NRRL Y-17324</name>
    <dbReference type="NCBI Taxonomy" id="984487"/>
    <lineage>
        <taxon>Eukaryota</taxon>
        <taxon>Fungi</taxon>
        <taxon>Dikarya</taxon>
        <taxon>Ascomycota</taxon>
        <taxon>Saccharomycotina</taxon>
        <taxon>Pichiomycetes</taxon>
        <taxon>Debaryomycetaceae</taxon>
        <taxon>Suhomyces</taxon>
    </lineage>
</organism>
<sequence>MAAPKNANGKNPNAKKARLYNSRTIKTQVNDSSFVDKERLNIPDFLQSRTFEIKSFELSQLKTKNASATRVFQSLPRVLRRRAASHNVKRIPKRLRNRSLKEMKNSLNGVPPKTEHLRGRQLYRLNTRKKLLKLGGRLKLLRSLPTDDFYNQKFNMREKIKKLNEEITSIQEQGGNGKNTENVKKLNNACGSYDNTGINEIAPKPRGNIKFHKRQHKFTWLPTHIWHSKRFHMTKQYGYQIPLTPTQKCFRLMNRQKRSGTILVETSYLNSLVLEIKDQEKLKEVLLSLTKYVKKVPQSIVNGNKSYHDWIEIKGKKIGKGLVYASLETCKILIRVQPCIYKSLFTELQEIIGRDGTIYDCSYSLGSVDLIGPTAINSISKVLHLFKDTNKELVQSWSELSRTNDSNVVPIGTTLSFDIMDPRIWKRPVNLPTPASEGNSSDFTNDLIIRLSQWNSSLITKSSIFNLLEPSGRHDTYKDQFSTKAISQKFSQTKDSSNSIDQAYHENSRIPLLITKVSKYNWTVIMPWYWVLPLWIKLIGVRNIKTGGLKQIQQANFEEGVPNFPQDYPFLKDGWIFNELLGKITKEKHDAKPLNLQNKAAPDLREDEMVISPFNCDWNGLKNIVYLTKYSKKSEEELKTTAPNFATFDENLNRIVKSYDDIVQIAKTFKASLEGVSVVELFDKNNQSHATFNTLEVSTLKEVVQGRIPVAQVSIELVSGGKIKDGARIYTKDHKEEVYQPWSFIHLVGYVSSGAFNLSKGKDSGVGAIIPSGISDNDEVLVRNIGTSKMYTAKLRFVKD</sequence>
<evidence type="ECO:0000256" key="2">
    <source>
        <dbReference type="ARBA" id="ARBA00022694"/>
    </source>
</evidence>
<protein>
    <submittedName>
        <fullName evidence="6">POPLD-domain-containing protein</fullName>
    </submittedName>
</protein>
<keyword evidence="7" id="KW-1185">Reference proteome</keyword>
<keyword evidence="2" id="KW-0819">tRNA processing</keyword>
<gene>
    <name evidence="6" type="ORF">CANTADRAFT_26366</name>
</gene>
<evidence type="ECO:0000256" key="1">
    <source>
        <dbReference type="ARBA" id="ARBA00004123"/>
    </source>
</evidence>
<evidence type="ECO:0000259" key="5">
    <source>
        <dbReference type="Pfam" id="PF08170"/>
    </source>
</evidence>
<dbReference type="InterPro" id="IPR009723">
    <property type="entry name" value="Pop1_N"/>
</dbReference>
<feature type="domain" description="Pop1 N-terminal" evidence="4">
    <location>
        <begin position="45"/>
        <end position="275"/>
    </location>
</feature>
<dbReference type="GO" id="GO:0000172">
    <property type="term" value="C:ribonuclease MRP complex"/>
    <property type="evidence" value="ECO:0007669"/>
    <property type="project" value="InterPro"/>
</dbReference>
<dbReference type="OrthoDB" id="442863at2759"/>
<feature type="domain" description="POPLD" evidence="5">
    <location>
        <begin position="521"/>
        <end position="618"/>
    </location>
</feature>
<dbReference type="GeneID" id="30981879"/>
<reference evidence="7" key="1">
    <citation type="submission" date="2016-05" db="EMBL/GenBank/DDBJ databases">
        <title>Comparative genomics of biotechnologically important yeasts.</title>
        <authorList>
            <consortium name="DOE Joint Genome Institute"/>
            <person name="Riley R."/>
            <person name="Haridas S."/>
            <person name="Wolfe K.H."/>
            <person name="Lopes M.R."/>
            <person name="Hittinger C.T."/>
            <person name="Goker M."/>
            <person name="Salamov A."/>
            <person name="Wisecaver J."/>
            <person name="Long T.M."/>
            <person name="Aerts A.L."/>
            <person name="Barry K."/>
            <person name="Choi C."/>
            <person name="Clum A."/>
            <person name="Coughlan A.Y."/>
            <person name="Deshpande S."/>
            <person name="Douglass A.P."/>
            <person name="Hanson S.J."/>
            <person name="Klenk H.-P."/>
            <person name="Labutti K."/>
            <person name="Lapidus A."/>
            <person name="Lindquist E."/>
            <person name="Lipzen A."/>
            <person name="Meier-Kolthoff J.P."/>
            <person name="Ohm R.A."/>
            <person name="Otillar R.P."/>
            <person name="Pangilinan J."/>
            <person name="Peng Y."/>
            <person name="Rokas A."/>
            <person name="Rosa C.A."/>
            <person name="Scheuner C."/>
            <person name="Sibirny A.A."/>
            <person name="Slot J.C."/>
            <person name="Stielow J.B."/>
            <person name="Sun H."/>
            <person name="Kurtzman C.P."/>
            <person name="Blackwell M."/>
            <person name="Grigoriev I.V."/>
            <person name="Jeffries T.W."/>
        </authorList>
    </citation>
    <scope>NUCLEOTIDE SEQUENCE [LARGE SCALE GENOMIC DNA]</scope>
    <source>
        <strain evidence="7">NRRL Y-17324</strain>
    </source>
</reference>
<evidence type="ECO:0000313" key="7">
    <source>
        <dbReference type="Proteomes" id="UP000094285"/>
    </source>
</evidence>
<evidence type="ECO:0000313" key="6">
    <source>
        <dbReference type="EMBL" id="ODV79433.1"/>
    </source>
</evidence>
<evidence type="ECO:0000259" key="4">
    <source>
        <dbReference type="Pfam" id="PF06978"/>
    </source>
</evidence>
<dbReference type="InterPro" id="IPR012590">
    <property type="entry name" value="POPLD_dom"/>
</dbReference>
<keyword evidence="3" id="KW-0539">Nucleus</keyword>
<comment type="subcellular location">
    <subcellularLocation>
        <location evidence="1">Nucleus</location>
    </subcellularLocation>
</comment>
<dbReference type="Proteomes" id="UP000094285">
    <property type="component" value="Unassembled WGS sequence"/>
</dbReference>
<dbReference type="PANTHER" id="PTHR22731:SF3">
    <property type="entry name" value="RIBONUCLEASES P_MRP PROTEIN SUBUNIT POP1"/>
    <property type="match status" value="1"/>
</dbReference>
<dbReference type="RefSeq" id="XP_020064555.1">
    <property type="nucleotide sequence ID" value="XM_020207742.1"/>
</dbReference>
<dbReference type="Pfam" id="PF08170">
    <property type="entry name" value="POPLD"/>
    <property type="match status" value="1"/>
</dbReference>
<dbReference type="EMBL" id="KV453912">
    <property type="protein sequence ID" value="ODV79433.1"/>
    <property type="molecule type" value="Genomic_DNA"/>
</dbReference>
<dbReference type="PANTHER" id="PTHR22731">
    <property type="entry name" value="RIBONUCLEASES P/MRP PROTEIN SUBUNIT POP1"/>
    <property type="match status" value="1"/>
</dbReference>